<dbReference type="EMBL" id="LSLI01000178">
    <property type="protein sequence ID" value="KXS30638.1"/>
    <property type="molecule type" value="Genomic_DNA"/>
</dbReference>
<sequence length="120" mass="12413">MSLSQIAFAVALFIAPAVSAADGGMPPPTWGDGSVSATTSHDPVVPLRMGSMEVTLEKTSLKEVQSTIGAGTIYSHGDASEALAWLCYTVSTSNPKQRLWLSSGEMGGLKIIDGVAAEVM</sequence>
<dbReference type="AlphaFoldDB" id="A0A139BNX5"/>
<reference evidence="2 3" key="1">
    <citation type="submission" date="2016-02" db="EMBL/GenBank/DDBJ databases">
        <authorList>
            <person name="Wen L."/>
            <person name="He K."/>
            <person name="Yang H."/>
        </authorList>
    </citation>
    <scope>NUCLEOTIDE SEQUENCE [LARGE SCALE GENOMIC DNA]</scope>
    <source>
        <strain evidence="2">ShG14-8</strain>
    </source>
</reference>
<evidence type="ECO:0000313" key="3">
    <source>
        <dbReference type="Proteomes" id="UP000070578"/>
    </source>
</evidence>
<feature type="chain" id="PRO_5007483847" evidence="1">
    <location>
        <begin position="21"/>
        <end position="120"/>
    </location>
</feature>
<name>A0A139BNX5_9PROT</name>
<comment type="caution">
    <text evidence="2">The sequence shown here is derived from an EMBL/GenBank/DDBJ whole genome shotgun (WGS) entry which is preliminary data.</text>
</comment>
<accession>A0A139BNX5</accession>
<feature type="non-terminal residue" evidence="2">
    <location>
        <position position="120"/>
    </location>
</feature>
<evidence type="ECO:0000313" key="2">
    <source>
        <dbReference type="EMBL" id="KXS30638.1"/>
    </source>
</evidence>
<reference evidence="2 3" key="2">
    <citation type="submission" date="2016-03" db="EMBL/GenBank/DDBJ databases">
        <title>New uncultured bacterium of the family Gallionellaceae from acid mine drainage: description and reconstruction of genome based on metagenomic analysis of microbial community.</title>
        <authorList>
            <person name="Kadnikov V."/>
            <person name="Ivasenko D."/>
            <person name="Beletsky A."/>
            <person name="Mardanov A."/>
            <person name="Danilova E."/>
            <person name="Pimenov N."/>
            <person name="Karnachuk O."/>
            <person name="Ravin N."/>
        </authorList>
    </citation>
    <scope>NUCLEOTIDE SEQUENCE [LARGE SCALE GENOMIC DNA]</scope>
    <source>
        <strain evidence="2">ShG14-8</strain>
    </source>
</reference>
<proteinExistence type="predicted"/>
<protein>
    <submittedName>
        <fullName evidence="2">Uncharacterized protein</fullName>
    </submittedName>
</protein>
<dbReference type="Proteomes" id="UP000070578">
    <property type="component" value="Unassembled WGS sequence"/>
</dbReference>
<evidence type="ECO:0000256" key="1">
    <source>
        <dbReference type="SAM" id="SignalP"/>
    </source>
</evidence>
<feature type="signal peptide" evidence="1">
    <location>
        <begin position="1"/>
        <end position="20"/>
    </location>
</feature>
<keyword evidence="1" id="KW-0732">Signal</keyword>
<gene>
    <name evidence="2" type="ORF">AWT59_3241</name>
</gene>
<organism evidence="2 3">
    <name type="scientific">Candidatus Gallionella acididurans</name>
    <dbReference type="NCBI Taxonomy" id="1796491"/>
    <lineage>
        <taxon>Bacteria</taxon>
        <taxon>Pseudomonadati</taxon>
        <taxon>Pseudomonadota</taxon>
        <taxon>Betaproteobacteria</taxon>
        <taxon>Nitrosomonadales</taxon>
        <taxon>Gallionellaceae</taxon>
        <taxon>Gallionella</taxon>
    </lineage>
</organism>